<evidence type="ECO:0000313" key="2">
    <source>
        <dbReference type="Proteomes" id="UP000821845"/>
    </source>
</evidence>
<accession>A0ACB7TK54</accession>
<gene>
    <name evidence="1" type="ORF">HPB50_022125</name>
</gene>
<name>A0ACB7TK54_HYAAI</name>
<dbReference type="EMBL" id="CM023481">
    <property type="protein sequence ID" value="KAH6947942.1"/>
    <property type="molecule type" value="Genomic_DNA"/>
</dbReference>
<sequence>METAAPTNAPGRRNNQPVLVPATTQENTTSNHVTTEVTIRSAQVVTNEDIATNVAKRQRTEADDNVSEMTKSCLDEDLPDADPFVTASYKKQQRQGIPVVFRSRNVLACKPECIGYIGITRDTGKTVGRPHYKRRQRSRSGCITRNSEQVIDDCYFNGNIRGAKSPCFLFEKAWSHQAHPPGV</sequence>
<organism evidence="1 2">
    <name type="scientific">Hyalomma asiaticum</name>
    <name type="common">Tick</name>
    <dbReference type="NCBI Taxonomy" id="266040"/>
    <lineage>
        <taxon>Eukaryota</taxon>
        <taxon>Metazoa</taxon>
        <taxon>Ecdysozoa</taxon>
        <taxon>Arthropoda</taxon>
        <taxon>Chelicerata</taxon>
        <taxon>Arachnida</taxon>
        <taxon>Acari</taxon>
        <taxon>Parasitiformes</taxon>
        <taxon>Ixodida</taxon>
        <taxon>Ixodoidea</taxon>
        <taxon>Ixodidae</taxon>
        <taxon>Hyalomminae</taxon>
        <taxon>Hyalomma</taxon>
    </lineage>
</organism>
<dbReference type="Proteomes" id="UP000821845">
    <property type="component" value="Chromosome 1"/>
</dbReference>
<protein>
    <submittedName>
        <fullName evidence="1">Uncharacterized protein</fullName>
    </submittedName>
</protein>
<evidence type="ECO:0000313" key="1">
    <source>
        <dbReference type="EMBL" id="KAH6947942.1"/>
    </source>
</evidence>
<proteinExistence type="predicted"/>
<keyword evidence="2" id="KW-1185">Reference proteome</keyword>
<comment type="caution">
    <text evidence="1">The sequence shown here is derived from an EMBL/GenBank/DDBJ whole genome shotgun (WGS) entry which is preliminary data.</text>
</comment>
<reference evidence="1" key="1">
    <citation type="submission" date="2020-05" db="EMBL/GenBank/DDBJ databases">
        <title>Large-scale comparative analyses of tick genomes elucidate their genetic diversity and vector capacities.</title>
        <authorList>
            <person name="Jia N."/>
            <person name="Wang J."/>
            <person name="Shi W."/>
            <person name="Du L."/>
            <person name="Sun Y."/>
            <person name="Zhan W."/>
            <person name="Jiang J."/>
            <person name="Wang Q."/>
            <person name="Zhang B."/>
            <person name="Ji P."/>
            <person name="Sakyi L.B."/>
            <person name="Cui X."/>
            <person name="Yuan T."/>
            <person name="Jiang B."/>
            <person name="Yang W."/>
            <person name="Lam T.T.-Y."/>
            <person name="Chang Q."/>
            <person name="Ding S."/>
            <person name="Wang X."/>
            <person name="Zhu J."/>
            <person name="Ruan X."/>
            <person name="Zhao L."/>
            <person name="Wei J."/>
            <person name="Que T."/>
            <person name="Du C."/>
            <person name="Cheng J."/>
            <person name="Dai P."/>
            <person name="Han X."/>
            <person name="Huang E."/>
            <person name="Gao Y."/>
            <person name="Liu J."/>
            <person name="Shao H."/>
            <person name="Ye R."/>
            <person name="Li L."/>
            <person name="Wei W."/>
            <person name="Wang X."/>
            <person name="Wang C."/>
            <person name="Yang T."/>
            <person name="Huo Q."/>
            <person name="Li W."/>
            <person name="Guo W."/>
            <person name="Chen H."/>
            <person name="Zhou L."/>
            <person name="Ni X."/>
            <person name="Tian J."/>
            <person name="Zhou Y."/>
            <person name="Sheng Y."/>
            <person name="Liu T."/>
            <person name="Pan Y."/>
            <person name="Xia L."/>
            <person name="Li J."/>
            <person name="Zhao F."/>
            <person name="Cao W."/>
        </authorList>
    </citation>
    <scope>NUCLEOTIDE SEQUENCE</scope>
    <source>
        <strain evidence="1">Hyas-2018</strain>
    </source>
</reference>